<reference evidence="1" key="1">
    <citation type="submission" date="2023-06" db="EMBL/GenBank/DDBJ databases">
        <title>Genome-scale phylogeny and comparative genomics of the fungal order Sordariales.</title>
        <authorList>
            <consortium name="Lawrence Berkeley National Laboratory"/>
            <person name="Hensen N."/>
            <person name="Bonometti L."/>
            <person name="Westerberg I."/>
            <person name="Brannstrom I.O."/>
            <person name="Guillou S."/>
            <person name="Cros-Aarteil S."/>
            <person name="Calhoun S."/>
            <person name="Haridas S."/>
            <person name="Kuo A."/>
            <person name="Mondo S."/>
            <person name="Pangilinan J."/>
            <person name="Riley R."/>
            <person name="LaButti K."/>
            <person name="Andreopoulos B."/>
            <person name="Lipzen A."/>
            <person name="Chen C."/>
            <person name="Yanf M."/>
            <person name="Daum C."/>
            <person name="Ng V."/>
            <person name="Clum A."/>
            <person name="Steindorff A."/>
            <person name="Ohm R."/>
            <person name="Martin F."/>
            <person name="Silar P."/>
            <person name="Natvig D."/>
            <person name="Lalanne C."/>
            <person name="Gautier V."/>
            <person name="Ament-velasquez S.L."/>
            <person name="Kruys A."/>
            <person name="Hutchinson M.I."/>
            <person name="Powell A.J."/>
            <person name="Barry K."/>
            <person name="Miller A.N."/>
            <person name="Grigoriev I.V."/>
            <person name="Debuchy R."/>
            <person name="Gladieux P."/>
            <person name="Thoren M.H."/>
            <person name="Johannesson H."/>
        </authorList>
    </citation>
    <scope>NUCLEOTIDE SEQUENCE</scope>
    <source>
        <strain evidence="1">SMH3187-1</strain>
    </source>
</reference>
<proteinExistence type="predicted"/>
<evidence type="ECO:0000313" key="1">
    <source>
        <dbReference type="EMBL" id="KAK0753702.1"/>
    </source>
</evidence>
<dbReference type="Proteomes" id="UP001172155">
    <property type="component" value="Unassembled WGS sequence"/>
</dbReference>
<comment type="caution">
    <text evidence="1">The sequence shown here is derived from an EMBL/GenBank/DDBJ whole genome shotgun (WGS) entry which is preliminary data.</text>
</comment>
<sequence>MKTLFSLHSRQFSLSPDNTIDFTALASRSPQHLIMALTQPLQNSDGIYEGVNFTHRTWLQGGWWGSGQACYRPPVELAIPIVCIVSTRGEDSLRIVSDGEDLELFQTCCPHNGDPKQPSTYQIRRNCPGPVCFTHDVAVARDWANCVKGRAERKVKELKDAGNITWDFTDETMLVKCEYVNYNQLKEGIRFSDGSYPKSAAVVLDVDKWGLFFVAVMSLVGVLNGGL</sequence>
<protein>
    <submittedName>
        <fullName evidence="1">Uncharacterized protein</fullName>
    </submittedName>
</protein>
<organism evidence="1 2">
    <name type="scientific">Schizothecium vesticola</name>
    <dbReference type="NCBI Taxonomy" id="314040"/>
    <lineage>
        <taxon>Eukaryota</taxon>
        <taxon>Fungi</taxon>
        <taxon>Dikarya</taxon>
        <taxon>Ascomycota</taxon>
        <taxon>Pezizomycotina</taxon>
        <taxon>Sordariomycetes</taxon>
        <taxon>Sordariomycetidae</taxon>
        <taxon>Sordariales</taxon>
        <taxon>Schizotheciaceae</taxon>
        <taxon>Schizothecium</taxon>
    </lineage>
</organism>
<accession>A0AA40F9I1</accession>
<gene>
    <name evidence="1" type="ORF">B0T18DRAFT_21617</name>
</gene>
<name>A0AA40F9I1_9PEZI</name>
<evidence type="ECO:0000313" key="2">
    <source>
        <dbReference type="Proteomes" id="UP001172155"/>
    </source>
</evidence>
<dbReference type="AlphaFoldDB" id="A0AA40F9I1"/>
<keyword evidence="2" id="KW-1185">Reference proteome</keyword>
<dbReference type="EMBL" id="JAUKUD010000001">
    <property type="protein sequence ID" value="KAK0753702.1"/>
    <property type="molecule type" value="Genomic_DNA"/>
</dbReference>